<dbReference type="InterPro" id="IPR018289">
    <property type="entry name" value="MULE_transposase_dom"/>
</dbReference>
<evidence type="ECO:0000313" key="3">
    <source>
        <dbReference type="EMBL" id="KAJ1703746.1"/>
    </source>
</evidence>
<dbReference type="PANTHER" id="PTHR47718">
    <property type="entry name" value="OS01G0519700 PROTEIN"/>
    <property type="match status" value="1"/>
</dbReference>
<dbReference type="EMBL" id="JAMQYH010000001">
    <property type="protein sequence ID" value="KAJ1703746.1"/>
    <property type="molecule type" value="Genomic_DNA"/>
</dbReference>
<dbReference type="InterPro" id="IPR007527">
    <property type="entry name" value="Znf_SWIM"/>
</dbReference>
<keyword evidence="1" id="KW-0863">Zinc-finger</keyword>
<dbReference type="GO" id="GO:0008270">
    <property type="term" value="F:zinc ion binding"/>
    <property type="evidence" value="ECO:0007669"/>
    <property type="project" value="UniProtKB-KW"/>
</dbReference>
<sequence length="764" mass="88578">MSESGFDRDLAFDIYLFNEAEKNREGFMESKVINEGCDEQPLYSVEEQPLVEEQLVEEQLLCEEQPLVAVSPPQPGMQFTSSEACLTYYLRYAFEKGFGVMKNGGASKDCKERCIFTCARGGKPRGKSKKAITERNKLVVKIGCKAALYVKLNSSTNKWVITEFIDKHNHELHPEYVHKIRCFRHLKEWARKQLELNDSAGVSVVANINAVTQMGGGPEHCGFTERDCRNYLAKLRRGNFQKGDAAALMQQFREKKLKDPNFYYSYKFDTDNRLETVFWADSISRSWYRYFGDVVTFDATYIVNRYDLPVAPFVGVNHHGFSIIFGCAMMTHESAESYKWIINCFLECMGGKAPESIITDQSLSMKKAIDATLPDTTHRHCTWHILNKLNPKIGNNEDAASDIKNVIYKSKTEDEFEMRWQSTIRQHSLEDNEWLKEMFDIRKSWIPAYLHDHFWAGMISTQRSESINSFLDNYVNSKTTLRDFGKCFDRALARLRKREYDEDYECKRGTSRLISKYNFIEQQFAEVYTREMFVKFQHEIKALIDSRFTMCECLGNRKVYNVDDGDGEFKVDFNCDDQTFECECHLFETKGLVCRHALLVYKQECVTHIPAKYILDRWSKSYKRNYLDTKAIAISVRERRESQNNLHLLMYPVFLKLMDYAALDEETQEFVVDGLNGLLLSISKSREGTIQSVEGSNVTDGNASHVESSNGNEAEVVDVNDPLKRRKKGRNPVKRKKPIIEIKREQAKRRMSKVKANGNYYFSQ</sequence>
<dbReference type="InterPro" id="IPR004330">
    <property type="entry name" value="FAR1_DNA_bnd_dom"/>
</dbReference>
<proteinExistence type="predicted"/>
<accession>A0A9Q0D0T8</accession>
<evidence type="ECO:0000259" key="2">
    <source>
        <dbReference type="PROSITE" id="PS50966"/>
    </source>
</evidence>
<organism evidence="3 4">
    <name type="scientific">Rhynchospora breviuscula</name>
    <dbReference type="NCBI Taxonomy" id="2022672"/>
    <lineage>
        <taxon>Eukaryota</taxon>
        <taxon>Viridiplantae</taxon>
        <taxon>Streptophyta</taxon>
        <taxon>Embryophyta</taxon>
        <taxon>Tracheophyta</taxon>
        <taxon>Spermatophyta</taxon>
        <taxon>Magnoliopsida</taxon>
        <taxon>Liliopsida</taxon>
        <taxon>Poales</taxon>
        <taxon>Cyperaceae</taxon>
        <taxon>Cyperoideae</taxon>
        <taxon>Rhynchosporeae</taxon>
        <taxon>Rhynchospora</taxon>
    </lineage>
</organism>
<dbReference type="PROSITE" id="PS50966">
    <property type="entry name" value="ZF_SWIM"/>
    <property type="match status" value="1"/>
</dbReference>
<evidence type="ECO:0000313" key="4">
    <source>
        <dbReference type="Proteomes" id="UP001151287"/>
    </source>
</evidence>
<keyword evidence="1" id="KW-0479">Metal-binding</keyword>
<keyword evidence="4" id="KW-1185">Reference proteome</keyword>
<dbReference type="Pfam" id="PF03101">
    <property type="entry name" value="FAR1"/>
    <property type="match status" value="1"/>
</dbReference>
<comment type="caution">
    <text evidence="3">The sequence shown here is derived from an EMBL/GenBank/DDBJ whole genome shotgun (WGS) entry which is preliminary data.</text>
</comment>
<name>A0A9Q0D0T8_9POAL</name>
<reference evidence="3" key="1">
    <citation type="journal article" date="2022" name="Cell">
        <title>Repeat-based holocentromeres influence genome architecture and karyotype evolution.</title>
        <authorList>
            <person name="Hofstatter P.G."/>
            <person name="Thangavel G."/>
            <person name="Lux T."/>
            <person name="Neumann P."/>
            <person name="Vondrak T."/>
            <person name="Novak P."/>
            <person name="Zhang M."/>
            <person name="Costa L."/>
            <person name="Castellani M."/>
            <person name="Scott A."/>
            <person name="Toegelov H."/>
            <person name="Fuchs J."/>
            <person name="Mata-Sucre Y."/>
            <person name="Dias Y."/>
            <person name="Vanzela A.L.L."/>
            <person name="Huettel B."/>
            <person name="Almeida C.C.S."/>
            <person name="Simkova H."/>
            <person name="Souza G."/>
            <person name="Pedrosa-Harand A."/>
            <person name="Macas J."/>
            <person name="Mayer K.F.X."/>
            <person name="Houben A."/>
            <person name="Marques A."/>
        </authorList>
    </citation>
    <scope>NUCLEOTIDE SEQUENCE</scope>
    <source>
        <strain evidence="3">RhyBre1mFocal</strain>
    </source>
</reference>
<dbReference type="Proteomes" id="UP001151287">
    <property type="component" value="Unassembled WGS sequence"/>
</dbReference>
<dbReference type="Pfam" id="PF10551">
    <property type="entry name" value="MULE"/>
    <property type="match status" value="1"/>
</dbReference>
<keyword evidence="1" id="KW-0862">Zinc</keyword>
<protein>
    <recommendedName>
        <fullName evidence="2">SWIM-type domain-containing protein</fullName>
    </recommendedName>
</protein>
<dbReference type="PANTHER" id="PTHR47718:SF13">
    <property type="entry name" value="OS09G0290500 PROTEIN"/>
    <property type="match status" value="1"/>
</dbReference>
<dbReference type="OrthoDB" id="1845384at2759"/>
<dbReference type="AlphaFoldDB" id="A0A9Q0D0T8"/>
<evidence type="ECO:0000256" key="1">
    <source>
        <dbReference type="PROSITE-ProRule" id="PRU00325"/>
    </source>
</evidence>
<feature type="domain" description="SWIM-type" evidence="2">
    <location>
        <begin position="569"/>
        <end position="605"/>
    </location>
</feature>
<gene>
    <name evidence="3" type="ORF">LUZ63_003525</name>
</gene>